<dbReference type="PANTHER" id="PTHR36923">
    <property type="entry name" value="FERREDOXIN"/>
    <property type="match status" value="1"/>
</dbReference>
<evidence type="ECO:0000313" key="9">
    <source>
        <dbReference type="Proteomes" id="UP000192343"/>
    </source>
</evidence>
<dbReference type="PRINTS" id="PR00352">
    <property type="entry name" value="3FE4SFRDOXIN"/>
</dbReference>
<dbReference type="RefSeq" id="WP_083048705.1">
    <property type="nucleotide sequence ID" value="NZ_CAXXQO010000003.1"/>
</dbReference>
<dbReference type="InterPro" id="IPR001080">
    <property type="entry name" value="3Fe4S_ferredoxin"/>
</dbReference>
<dbReference type="GO" id="GO:0051536">
    <property type="term" value="F:iron-sulfur cluster binding"/>
    <property type="evidence" value="ECO:0007669"/>
    <property type="project" value="UniProtKB-KW"/>
</dbReference>
<keyword evidence="4 6" id="KW-0408">Iron</keyword>
<dbReference type="InterPro" id="IPR017896">
    <property type="entry name" value="4Fe4S_Fe-S-bd"/>
</dbReference>
<dbReference type="OrthoDB" id="9801085at2"/>
<evidence type="ECO:0000313" key="8">
    <source>
        <dbReference type="EMBL" id="ORC36871.1"/>
    </source>
</evidence>
<evidence type="ECO:0000259" key="7">
    <source>
        <dbReference type="PROSITE" id="PS51379"/>
    </source>
</evidence>
<dbReference type="InterPro" id="IPR051269">
    <property type="entry name" value="Fe-S_cluster_ET"/>
</dbReference>
<keyword evidence="9" id="KW-1185">Reference proteome</keyword>
<dbReference type="PANTHER" id="PTHR36923:SF3">
    <property type="entry name" value="FERREDOXIN"/>
    <property type="match status" value="1"/>
</dbReference>
<evidence type="ECO:0000256" key="6">
    <source>
        <dbReference type="RuleBase" id="RU368020"/>
    </source>
</evidence>
<sequence length="73" mass="7911">MADKNDKVAENIDGVWYVDNNCISCGLCISEAPEVFKTNDEDKAYVFHQVPADDPEAKSAMDSCPVEAIGNDG</sequence>
<accession>A0A1Y1S0J3</accession>
<proteinExistence type="predicted"/>
<dbReference type="GO" id="GO:0009055">
    <property type="term" value="F:electron transfer activity"/>
    <property type="evidence" value="ECO:0007669"/>
    <property type="project" value="UniProtKB-UniRule"/>
</dbReference>
<keyword evidence="2 6" id="KW-0479">Metal-binding</keyword>
<name>A0A1Y1S0J3_9SPIO</name>
<protein>
    <recommendedName>
        <fullName evidence="6">Ferredoxin</fullName>
    </recommendedName>
</protein>
<dbReference type="PROSITE" id="PS51379">
    <property type="entry name" value="4FE4S_FER_2"/>
    <property type="match status" value="1"/>
</dbReference>
<dbReference type="GO" id="GO:0005506">
    <property type="term" value="F:iron ion binding"/>
    <property type="evidence" value="ECO:0007669"/>
    <property type="project" value="UniProtKB-UniRule"/>
</dbReference>
<evidence type="ECO:0000256" key="4">
    <source>
        <dbReference type="ARBA" id="ARBA00023004"/>
    </source>
</evidence>
<keyword evidence="3 6" id="KW-0249">Electron transport</keyword>
<keyword evidence="5 6" id="KW-0411">Iron-sulfur</keyword>
<evidence type="ECO:0000256" key="2">
    <source>
        <dbReference type="ARBA" id="ARBA00022723"/>
    </source>
</evidence>
<gene>
    <name evidence="8" type="ORF">B4O97_04395</name>
</gene>
<dbReference type="AlphaFoldDB" id="A0A1Y1S0J3"/>
<dbReference type="EMBL" id="MWQY01000004">
    <property type="protein sequence ID" value="ORC36871.1"/>
    <property type="molecule type" value="Genomic_DNA"/>
</dbReference>
<keyword evidence="1 6" id="KW-0813">Transport</keyword>
<organism evidence="8 9">
    <name type="scientific">Marispirochaeta aestuarii</name>
    <dbReference type="NCBI Taxonomy" id="1963862"/>
    <lineage>
        <taxon>Bacteria</taxon>
        <taxon>Pseudomonadati</taxon>
        <taxon>Spirochaetota</taxon>
        <taxon>Spirochaetia</taxon>
        <taxon>Spirochaetales</taxon>
        <taxon>Spirochaetaceae</taxon>
        <taxon>Marispirochaeta</taxon>
    </lineage>
</organism>
<dbReference type="Proteomes" id="UP000192343">
    <property type="component" value="Unassembled WGS sequence"/>
</dbReference>
<reference evidence="8 9" key="1">
    <citation type="submission" date="2017-03" db="EMBL/GenBank/DDBJ databases">
        <title>Draft Genome sequence of Marispirochaeta sp. strain JC444.</title>
        <authorList>
            <person name="Shivani Y."/>
            <person name="Subhash Y."/>
            <person name="Sasikala C."/>
            <person name="Ramana C."/>
        </authorList>
    </citation>
    <scope>NUCLEOTIDE SEQUENCE [LARGE SCALE GENOMIC DNA]</scope>
    <source>
        <strain evidence="8 9">JC444</strain>
    </source>
</reference>
<comment type="caution">
    <text evidence="8">The sequence shown here is derived from an EMBL/GenBank/DDBJ whole genome shotgun (WGS) entry which is preliminary data.</text>
</comment>
<evidence type="ECO:0000256" key="5">
    <source>
        <dbReference type="ARBA" id="ARBA00023014"/>
    </source>
</evidence>
<evidence type="ECO:0000256" key="1">
    <source>
        <dbReference type="ARBA" id="ARBA00022448"/>
    </source>
</evidence>
<dbReference type="Pfam" id="PF13370">
    <property type="entry name" value="Fer4_13"/>
    <property type="match status" value="1"/>
</dbReference>
<comment type="function">
    <text evidence="6">Ferredoxins are iron-sulfur proteins that transfer electrons in a wide variety of metabolic reactions.</text>
</comment>
<dbReference type="Gene3D" id="3.30.70.20">
    <property type="match status" value="1"/>
</dbReference>
<dbReference type="SUPFAM" id="SSF54862">
    <property type="entry name" value="4Fe-4S ferredoxins"/>
    <property type="match status" value="1"/>
</dbReference>
<evidence type="ECO:0000256" key="3">
    <source>
        <dbReference type="ARBA" id="ARBA00022982"/>
    </source>
</evidence>
<feature type="domain" description="4Fe-4S ferredoxin-type" evidence="7">
    <location>
        <begin position="14"/>
        <end position="41"/>
    </location>
</feature>
<dbReference type="STRING" id="1963862.B4O97_04395"/>